<accession>A0A432YLL9</accession>
<keyword evidence="2" id="KW-1185">Reference proteome</keyword>
<sequence>MALQDLLRLNKTDRVLFEQFATLFGKVRRVKLTLSAKCFLGLAALFKRLKKLKSLCVAAMGTIRKSARCLERGDKLGHLQYAV</sequence>
<proteinExistence type="predicted"/>
<comment type="caution">
    <text evidence="1">The sequence shown here is derived from an EMBL/GenBank/DDBJ whole genome shotgun (WGS) entry which is preliminary data.</text>
</comment>
<gene>
    <name evidence="1" type="ORF">CWI71_05355</name>
</gene>
<reference evidence="2" key="1">
    <citation type="journal article" date="2018" name="Front. Microbiol.">
        <title>Genome-Based Analysis Reveals the Taxonomy and Diversity of the Family Idiomarinaceae.</title>
        <authorList>
            <person name="Liu Y."/>
            <person name="Lai Q."/>
            <person name="Shao Z."/>
        </authorList>
    </citation>
    <scope>NUCLEOTIDE SEQUENCE [LARGE SCALE GENOMIC DNA]</scope>
    <source>
        <strain evidence="2">CVS-6</strain>
    </source>
</reference>
<dbReference type="RefSeq" id="WP_126754249.1">
    <property type="nucleotide sequence ID" value="NZ_PIPY01000005.1"/>
</dbReference>
<organism evidence="1 2">
    <name type="scientific">Pseudidiomarina insulisalsae</name>
    <dbReference type="NCBI Taxonomy" id="575789"/>
    <lineage>
        <taxon>Bacteria</taxon>
        <taxon>Pseudomonadati</taxon>
        <taxon>Pseudomonadota</taxon>
        <taxon>Gammaproteobacteria</taxon>
        <taxon>Alteromonadales</taxon>
        <taxon>Idiomarinaceae</taxon>
        <taxon>Pseudidiomarina</taxon>
    </lineage>
</organism>
<evidence type="ECO:0000313" key="2">
    <source>
        <dbReference type="Proteomes" id="UP000288259"/>
    </source>
</evidence>
<dbReference type="EMBL" id="PIPY01000005">
    <property type="protein sequence ID" value="RUO61788.1"/>
    <property type="molecule type" value="Genomic_DNA"/>
</dbReference>
<protein>
    <submittedName>
        <fullName evidence="1">Uncharacterized protein</fullName>
    </submittedName>
</protein>
<dbReference type="Proteomes" id="UP000288259">
    <property type="component" value="Unassembled WGS sequence"/>
</dbReference>
<evidence type="ECO:0000313" key="1">
    <source>
        <dbReference type="EMBL" id="RUO61788.1"/>
    </source>
</evidence>
<dbReference type="AlphaFoldDB" id="A0A432YLL9"/>
<name>A0A432YLL9_9GAMM</name>